<dbReference type="Proteomes" id="UP000778523">
    <property type="component" value="Unassembled WGS sequence"/>
</dbReference>
<protein>
    <recommendedName>
        <fullName evidence="3">Chloramphenicol acetyltransferase</fullName>
    </recommendedName>
</protein>
<organism evidence="1 2">
    <name type="scientific">Uliginosibacterium aquaticum</name>
    <dbReference type="NCBI Taxonomy" id="2731212"/>
    <lineage>
        <taxon>Bacteria</taxon>
        <taxon>Pseudomonadati</taxon>
        <taxon>Pseudomonadota</taxon>
        <taxon>Betaproteobacteria</taxon>
        <taxon>Rhodocyclales</taxon>
        <taxon>Zoogloeaceae</taxon>
        <taxon>Uliginosibacterium</taxon>
    </lineage>
</organism>
<dbReference type="Pfam" id="PF00302">
    <property type="entry name" value="CAT"/>
    <property type="match status" value="1"/>
</dbReference>
<dbReference type="InterPro" id="IPR001707">
    <property type="entry name" value="Cmp_AcTrfase"/>
</dbReference>
<name>A0ABX2ILP5_9RHOO</name>
<dbReference type="EMBL" id="JABCSC020000003">
    <property type="protein sequence ID" value="NSL55917.1"/>
    <property type="molecule type" value="Genomic_DNA"/>
</dbReference>
<gene>
    <name evidence="1" type="ORF">HJ583_012830</name>
</gene>
<dbReference type="RefSeq" id="WP_170022291.1">
    <property type="nucleotide sequence ID" value="NZ_JABCSC020000003.1"/>
</dbReference>
<reference evidence="1 2" key="1">
    <citation type="submission" date="2020-06" db="EMBL/GenBank/DDBJ databases">
        <title>Draft genome of Uliginosibacterium sp. IMCC34675.</title>
        <authorList>
            <person name="Song J."/>
        </authorList>
    </citation>
    <scope>NUCLEOTIDE SEQUENCE [LARGE SCALE GENOMIC DNA]</scope>
    <source>
        <strain evidence="1 2">IMCC34675</strain>
    </source>
</reference>
<dbReference type="InterPro" id="IPR023213">
    <property type="entry name" value="CAT-like_dom_sf"/>
</dbReference>
<dbReference type="SUPFAM" id="SSF52777">
    <property type="entry name" value="CoA-dependent acyltransferases"/>
    <property type="match status" value="1"/>
</dbReference>
<dbReference type="Gene3D" id="3.30.559.10">
    <property type="entry name" value="Chloramphenicol acetyltransferase-like domain"/>
    <property type="match status" value="1"/>
</dbReference>
<proteinExistence type="predicted"/>
<evidence type="ECO:0000313" key="2">
    <source>
        <dbReference type="Proteomes" id="UP000778523"/>
    </source>
</evidence>
<sequence>MNQTPPLPPDSLQAWSARPLSSAERKGYLDWALDFFTDETVAQDPFVDITLQLDVTEAHAAYRAQGLAGLSFFSFLIWHLAQAMQGQPDFQLRRFHAEWWVLENAPIVVPVAIGGAQRFTELLLENTTRLSLADFAGHYRQQLDAARRGELPRLPETTFLAACFIGNLPQLRFSGLSLHWRQSRIQCQPGFYFGQRYEQGGRLLIPLAAKLHHACTDPHVLNALITDFQQRFA</sequence>
<dbReference type="PANTHER" id="PTHR38474:SF1">
    <property type="entry name" value="SLR0299 PROTEIN"/>
    <property type="match status" value="1"/>
</dbReference>
<dbReference type="SMART" id="SM01059">
    <property type="entry name" value="CAT"/>
    <property type="match status" value="1"/>
</dbReference>
<accession>A0ABX2ILP5</accession>
<keyword evidence="2" id="KW-1185">Reference proteome</keyword>
<dbReference type="PANTHER" id="PTHR38474">
    <property type="entry name" value="SLR0299 PROTEIN"/>
    <property type="match status" value="1"/>
</dbReference>
<comment type="caution">
    <text evidence="1">The sequence shown here is derived from an EMBL/GenBank/DDBJ whole genome shotgun (WGS) entry which is preliminary data.</text>
</comment>
<evidence type="ECO:0000313" key="1">
    <source>
        <dbReference type="EMBL" id="NSL55917.1"/>
    </source>
</evidence>
<evidence type="ECO:0008006" key="3">
    <source>
        <dbReference type="Google" id="ProtNLM"/>
    </source>
</evidence>